<proteinExistence type="predicted"/>
<dbReference type="AlphaFoldDB" id="A0A6A3LM37"/>
<reference evidence="2 3" key="1">
    <citation type="submission" date="2018-09" db="EMBL/GenBank/DDBJ databases">
        <title>Genomic investigation of the strawberry pathogen Phytophthora fragariae indicates pathogenicity is determined by transcriptional variation in three key races.</title>
        <authorList>
            <person name="Adams T.M."/>
            <person name="Armitage A.D."/>
            <person name="Sobczyk M.K."/>
            <person name="Bates H.J."/>
            <person name="Dunwell J.M."/>
            <person name="Nellist C.F."/>
            <person name="Harrison R.J."/>
        </authorList>
    </citation>
    <scope>NUCLEOTIDE SEQUENCE [LARGE SCALE GENOMIC DNA]</scope>
    <source>
        <strain evidence="2 3">SCRP249</strain>
    </source>
</reference>
<protein>
    <submittedName>
        <fullName evidence="2">Uncharacterized protein</fullName>
    </submittedName>
</protein>
<evidence type="ECO:0000256" key="1">
    <source>
        <dbReference type="SAM" id="Phobius"/>
    </source>
</evidence>
<keyword evidence="1" id="KW-1133">Transmembrane helix</keyword>
<keyword evidence="1" id="KW-0812">Transmembrane</keyword>
<feature type="transmembrane region" description="Helical" evidence="1">
    <location>
        <begin position="59"/>
        <end position="78"/>
    </location>
</feature>
<comment type="caution">
    <text evidence="2">The sequence shown here is derived from an EMBL/GenBank/DDBJ whole genome shotgun (WGS) entry which is preliminary data.</text>
</comment>
<evidence type="ECO:0000313" key="2">
    <source>
        <dbReference type="EMBL" id="KAE9017194.1"/>
    </source>
</evidence>
<keyword evidence="1" id="KW-0472">Membrane</keyword>
<dbReference type="EMBL" id="QXFV01001038">
    <property type="protein sequence ID" value="KAE9017194.1"/>
    <property type="molecule type" value="Genomic_DNA"/>
</dbReference>
<dbReference type="Proteomes" id="UP000429607">
    <property type="component" value="Unassembled WGS sequence"/>
</dbReference>
<organism evidence="2 3">
    <name type="scientific">Phytophthora rubi</name>
    <dbReference type="NCBI Taxonomy" id="129364"/>
    <lineage>
        <taxon>Eukaryota</taxon>
        <taxon>Sar</taxon>
        <taxon>Stramenopiles</taxon>
        <taxon>Oomycota</taxon>
        <taxon>Peronosporomycetes</taxon>
        <taxon>Peronosporales</taxon>
        <taxon>Peronosporaceae</taxon>
        <taxon>Phytophthora</taxon>
    </lineage>
</organism>
<gene>
    <name evidence="2" type="ORF">PR001_g14469</name>
</gene>
<evidence type="ECO:0000313" key="3">
    <source>
        <dbReference type="Proteomes" id="UP000429607"/>
    </source>
</evidence>
<accession>A0A6A3LM37</accession>
<name>A0A6A3LM37_9STRA</name>
<sequence>MRNVAAVFLGVCVVIEQPSSHVRATSIATRRCTGCIFGSRALVKPGLASFCRHALQVDAHLIACALVVWVGFACTWIARVRAAERARIDADAGRVFL</sequence>